<organism evidence="1 2">
    <name type="scientific">Tetraparma gracilis</name>
    <dbReference type="NCBI Taxonomy" id="2962635"/>
    <lineage>
        <taxon>Eukaryota</taxon>
        <taxon>Sar</taxon>
        <taxon>Stramenopiles</taxon>
        <taxon>Ochrophyta</taxon>
        <taxon>Bolidophyceae</taxon>
        <taxon>Parmales</taxon>
        <taxon>Triparmaceae</taxon>
        <taxon>Tetraparma</taxon>
    </lineage>
</organism>
<proteinExistence type="predicted"/>
<dbReference type="Pfam" id="PF11998">
    <property type="entry name" value="DUF3493"/>
    <property type="match status" value="1"/>
</dbReference>
<protein>
    <submittedName>
        <fullName evidence="1">Uncharacterized protein</fullName>
    </submittedName>
</protein>
<sequence length="212" mass="21141">LDPALRTKLLAETIAPWRSVRLFACGSLGSGAALGGFLTLAGLLAAKSGARSDVDIDEATANVAIDFAAAAIFAVAAYFDSRAGGELNERVAAKLASRKSAKVAAAASGSRVRSELASLPLLLSLGPSAPGKPVAVRDVQAGAGQALVLLAGPPAYVRDCLLAARLVKPSPFSTHNALVVPFETTPGPGKGGFGGGGAPPLYVATPGEGVGW</sequence>
<name>A0ABQ6MQE3_9STRA</name>
<evidence type="ECO:0000313" key="2">
    <source>
        <dbReference type="Proteomes" id="UP001165060"/>
    </source>
</evidence>
<feature type="non-terminal residue" evidence="1">
    <location>
        <position position="1"/>
    </location>
</feature>
<comment type="caution">
    <text evidence="1">The sequence shown here is derived from an EMBL/GenBank/DDBJ whole genome shotgun (WGS) entry which is preliminary data.</text>
</comment>
<dbReference type="PANTHER" id="PTHR35498">
    <property type="entry name" value="PROTEIN LOW PSII ACCUMULATION 1, CHLOROPLASTIC"/>
    <property type="match status" value="1"/>
</dbReference>
<accession>A0ABQ6MQE3</accession>
<reference evidence="1 2" key="1">
    <citation type="journal article" date="2023" name="Commun. Biol.">
        <title>Genome analysis of Parmales, the sister group of diatoms, reveals the evolutionary specialization of diatoms from phago-mixotrophs to photoautotrophs.</title>
        <authorList>
            <person name="Ban H."/>
            <person name="Sato S."/>
            <person name="Yoshikawa S."/>
            <person name="Yamada K."/>
            <person name="Nakamura Y."/>
            <person name="Ichinomiya M."/>
            <person name="Sato N."/>
            <person name="Blanc-Mathieu R."/>
            <person name="Endo H."/>
            <person name="Kuwata A."/>
            <person name="Ogata H."/>
        </authorList>
    </citation>
    <scope>NUCLEOTIDE SEQUENCE [LARGE SCALE GENOMIC DNA]</scope>
</reference>
<dbReference type="Proteomes" id="UP001165060">
    <property type="component" value="Unassembled WGS sequence"/>
</dbReference>
<keyword evidence="2" id="KW-1185">Reference proteome</keyword>
<gene>
    <name evidence="1" type="ORF">TeGR_g1124</name>
</gene>
<dbReference type="InterPro" id="IPR021883">
    <property type="entry name" value="LPA1-like"/>
</dbReference>
<dbReference type="PANTHER" id="PTHR35498:SF1">
    <property type="entry name" value="LOW PSII ACCUMULATION-LIKE PROTEIN"/>
    <property type="match status" value="1"/>
</dbReference>
<feature type="non-terminal residue" evidence="1">
    <location>
        <position position="212"/>
    </location>
</feature>
<evidence type="ECO:0000313" key="1">
    <source>
        <dbReference type="EMBL" id="GMI30132.1"/>
    </source>
</evidence>
<dbReference type="EMBL" id="BRYB01005882">
    <property type="protein sequence ID" value="GMI30132.1"/>
    <property type="molecule type" value="Genomic_DNA"/>
</dbReference>